<evidence type="ECO:0000313" key="1">
    <source>
        <dbReference type="EMBL" id="KAL3853904.1"/>
    </source>
</evidence>
<keyword evidence="2" id="KW-1185">Reference proteome</keyword>
<protein>
    <submittedName>
        <fullName evidence="1">Uncharacterized protein</fullName>
    </submittedName>
</protein>
<reference evidence="1 2" key="1">
    <citation type="submission" date="2024-11" db="EMBL/GenBank/DDBJ databases">
        <title>Chromosome-level genome assembly of the freshwater bivalve Anodonta woodiana.</title>
        <authorList>
            <person name="Chen X."/>
        </authorList>
    </citation>
    <scope>NUCLEOTIDE SEQUENCE [LARGE SCALE GENOMIC DNA]</scope>
    <source>
        <strain evidence="1">MN2024</strain>
        <tissue evidence="1">Gills</tissue>
    </source>
</reference>
<proteinExistence type="predicted"/>
<organism evidence="1 2">
    <name type="scientific">Sinanodonta woodiana</name>
    <name type="common">Chinese pond mussel</name>
    <name type="synonym">Anodonta woodiana</name>
    <dbReference type="NCBI Taxonomy" id="1069815"/>
    <lineage>
        <taxon>Eukaryota</taxon>
        <taxon>Metazoa</taxon>
        <taxon>Spiralia</taxon>
        <taxon>Lophotrochozoa</taxon>
        <taxon>Mollusca</taxon>
        <taxon>Bivalvia</taxon>
        <taxon>Autobranchia</taxon>
        <taxon>Heteroconchia</taxon>
        <taxon>Palaeoheterodonta</taxon>
        <taxon>Unionida</taxon>
        <taxon>Unionoidea</taxon>
        <taxon>Unionidae</taxon>
        <taxon>Unioninae</taxon>
        <taxon>Sinanodonta</taxon>
    </lineage>
</organism>
<name>A0ABD3UWS0_SINWO</name>
<dbReference type="Proteomes" id="UP001634394">
    <property type="component" value="Unassembled WGS sequence"/>
</dbReference>
<sequence length="64" mass="7318">MEEHAIQQCAGSQKMASYALFRREENIWHPSKKSYSRPMLPYRHIGSILLLGAKYPCKGHAADD</sequence>
<accession>A0ABD3UWS0</accession>
<comment type="caution">
    <text evidence="1">The sequence shown here is derived from an EMBL/GenBank/DDBJ whole genome shotgun (WGS) entry which is preliminary data.</text>
</comment>
<gene>
    <name evidence="1" type="ORF">ACJMK2_013200</name>
</gene>
<feature type="non-terminal residue" evidence="1">
    <location>
        <position position="64"/>
    </location>
</feature>
<dbReference type="EMBL" id="JBJQND010000014">
    <property type="protein sequence ID" value="KAL3853904.1"/>
    <property type="molecule type" value="Genomic_DNA"/>
</dbReference>
<evidence type="ECO:0000313" key="2">
    <source>
        <dbReference type="Proteomes" id="UP001634394"/>
    </source>
</evidence>
<dbReference type="AlphaFoldDB" id="A0ABD3UWS0"/>